<dbReference type="EMBL" id="BSNN01000002">
    <property type="protein sequence ID" value="GLQ34972.1"/>
    <property type="molecule type" value="Genomic_DNA"/>
</dbReference>
<dbReference type="Proteomes" id="UP001156694">
    <property type="component" value="Unassembled WGS sequence"/>
</dbReference>
<dbReference type="SUPFAM" id="SSF52113">
    <property type="entry name" value="BRCT domain"/>
    <property type="match status" value="1"/>
</dbReference>
<dbReference type="PANTHER" id="PTHR30231:SF42">
    <property type="entry name" value="EXONUCLEASE"/>
    <property type="match status" value="1"/>
</dbReference>
<comment type="caution">
    <text evidence="2">The sequence shown here is derived from an EMBL/GenBank/DDBJ whole genome shotgun (WGS) entry which is preliminary data.</text>
</comment>
<feature type="domain" description="Exonuclease" evidence="1">
    <location>
        <begin position="17"/>
        <end position="182"/>
    </location>
</feature>
<accession>A0ABQ5VUP1</accession>
<protein>
    <recommendedName>
        <fullName evidence="1">Exonuclease domain-containing protein</fullName>
    </recommendedName>
</protein>
<dbReference type="SMART" id="SM00479">
    <property type="entry name" value="EXOIII"/>
    <property type="match status" value="1"/>
</dbReference>
<evidence type="ECO:0000259" key="1">
    <source>
        <dbReference type="SMART" id="SM00479"/>
    </source>
</evidence>
<dbReference type="PANTHER" id="PTHR30231">
    <property type="entry name" value="DNA POLYMERASE III SUBUNIT EPSILON"/>
    <property type="match status" value="1"/>
</dbReference>
<keyword evidence="3" id="KW-1185">Reference proteome</keyword>
<gene>
    <name evidence="2" type="ORF">GCM10007939_12550</name>
</gene>
<evidence type="ECO:0000313" key="3">
    <source>
        <dbReference type="Proteomes" id="UP001156694"/>
    </source>
</evidence>
<dbReference type="InterPro" id="IPR012337">
    <property type="entry name" value="RNaseH-like_sf"/>
</dbReference>
<reference evidence="3" key="1">
    <citation type="journal article" date="2019" name="Int. J. Syst. Evol. Microbiol.">
        <title>The Global Catalogue of Microorganisms (GCM) 10K type strain sequencing project: providing services to taxonomists for standard genome sequencing and annotation.</title>
        <authorList>
            <consortium name="The Broad Institute Genomics Platform"/>
            <consortium name="The Broad Institute Genome Sequencing Center for Infectious Disease"/>
            <person name="Wu L."/>
            <person name="Ma J."/>
        </authorList>
    </citation>
    <scope>NUCLEOTIDE SEQUENCE [LARGE SCALE GENOMIC DNA]</scope>
    <source>
        <strain evidence="3">NBRC 110140</strain>
    </source>
</reference>
<dbReference type="InterPro" id="IPR013520">
    <property type="entry name" value="Ribonucl_H"/>
</dbReference>
<evidence type="ECO:0000313" key="2">
    <source>
        <dbReference type="EMBL" id="GLQ34972.1"/>
    </source>
</evidence>
<sequence>MDRFLDALEGAPADSCKFIAIDVETANQYAHSICQIGIAVVSAAGEIHTAGYDINPEQTFDPRNIQIHGIDTKRVAKAQTFAPVLQHLRPLLEKHPLIQHSSFDQTAIDAACRRHAIPILAAHWYDSVTIARNAWPELRGNGGHGLGHLKTFLNLDFKHHDAEEDARAAAEVVLRAQDHTAQGFHILAQKKRGKSGADRPQVPGDPNGALFGHVACFTGALTHPHPIATDRATAAGITVQKNLSKQVTMLVVGGQDLLIRAGLSKTTQQIQAEAWIAEGGSVRILHEQAFWDLLKAKTGA</sequence>
<dbReference type="InterPro" id="IPR036397">
    <property type="entry name" value="RNaseH_sf"/>
</dbReference>
<dbReference type="Gene3D" id="3.40.50.10190">
    <property type="entry name" value="BRCT domain"/>
    <property type="match status" value="1"/>
</dbReference>
<proteinExistence type="predicted"/>
<dbReference type="Gene3D" id="3.30.420.10">
    <property type="entry name" value="Ribonuclease H-like superfamily/Ribonuclease H"/>
    <property type="match status" value="1"/>
</dbReference>
<dbReference type="InterPro" id="IPR036420">
    <property type="entry name" value="BRCT_dom_sf"/>
</dbReference>
<dbReference type="SUPFAM" id="SSF53098">
    <property type="entry name" value="Ribonuclease H-like"/>
    <property type="match status" value="1"/>
</dbReference>
<dbReference type="Pfam" id="PF00929">
    <property type="entry name" value="RNase_T"/>
    <property type="match status" value="1"/>
</dbReference>
<organism evidence="2 3">
    <name type="scientific">Amylibacter marinus</name>
    <dbReference type="NCBI Taxonomy" id="1475483"/>
    <lineage>
        <taxon>Bacteria</taxon>
        <taxon>Pseudomonadati</taxon>
        <taxon>Pseudomonadota</taxon>
        <taxon>Alphaproteobacteria</taxon>
        <taxon>Rhodobacterales</taxon>
        <taxon>Paracoccaceae</taxon>
        <taxon>Amylibacter</taxon>
    </lineage>
</organism>
<name>A0ABQ5VUP1_9RHOB</name>